<feature type="transmembrane region" description="Helical" evidence="1">
    <location>
        <begin position="279"/>
        <end position="297"/>
    </location>
</feature>
<protein>
    <submittedName>
        <fullName evidence="3">Acyltransferase</fullName>
    </submittedName>
    <submittedName>
        <fullName evidence="4">Peptidoglycan/LPS O-acetylase OafA/YrhL</fullName>
    </submittedName>
</protein>
<keyword evidence="3" id="KW-0808">Transferase</keyword>
<dbReference type="Pfam" id="PF01757">
    <property type="entry name" value="Acyl_transf_3"/>
    <property type="match status" value="1"/>
</dbReference>
<keyword evidence="1" id="KW-1133">Transmembrane helix</keyword>
<dbReference type="PANTHER" id="PTHR23028">
    <property type="entry name" value="ACETYLTRANSFERASE"/>
    <property type="match status" value="1"/>
</dbReference>
<proteinExistence type="predicted"/>
<keyword evidence="1" id="KW-0812">Transmembrane</keyword>
<evidence type="ECO:0000313" key="3">
    <source>
        <dbReference type="EMBL" id="GLI23305.1"/>
    </source>
</evidence>
<reference evidence="4 6" key="2">
    <citation type="submission" date="2023-07" db="EMBL/GenBank/DDBJ databases">
        <title>Genomic Encyclopedia of Type Strains, Phase IV (KMG-IV): sequencing the most valuable type-strain genomes for metagenomic binning, comparative biology and taxonomic classification.</title>
        <authorList>
            <person name="Goeker M."/>
        </authorList>
    </citation>
    <scope>NUCLEOTIDE SEQUENCE [LARGE SCALE GENOMIC DNA]</scope>
    <source>
        <strain evidence="4 6">DSM 338</strain>
    </source>
</reference>
<evidence type="ECO:0000313" key="4">
    <source>
        <dbReference type="EMBL" id="MDR6334674.1"/>
    </source>
</evidence>
<feature type="transmembrane region" description="Helical" evidence="1">
    <location>
        <begin position="309"/>
        <end position="335"/>
    </location>
</feature>
<feature type="transmembrane region" description="Helical" evidence="1">
    <location>
        <begin position="242"/>
        <end position="259"/>
    </location>
</feature>
<evidence type="ECO:0000313" key="6">
    <source>
        <dbReference type="Proteomes" id="UP001245370"/>
    </source>
</evidence>
<feature type="transmembrane region" description="Helical" evidence="1">
    <location>
        <begin position="177"/>
        <end position="196"/>
    </location>
</feature>
<gene>
    <name evidence="4" type="ORF">GGQ86_003156</name>
    <name evidence="3" type="ORF">XFLAVUS301_29790</name>
</gene>
<comment type="caution">
    <text evidence="3">The sequence shown here is derived from an EMBL/GenBank/DDBJ whole genome shotgun (WGS) entry which is preliminary data.</text>
</comment>
<keyword evidence="6" id="KW-1185">Reference proteome</keyword>
<feature type="transmembrane region" description="Helical" evidence="1">
    <location>
        <begin position="341"/>
        <end position="365"/>
    </location>
</feature>
<dbReference type="GO" id="GO:0016747">
    <property type="term" value="F:acyltransferase activity, transferring groups other than amino-acyl groups"/>
    <property type="evidence" value="ECO:0007669"/>
    <property type="project" value="InterPro"/>
</dbReference>
<keyword evidence="3" id="KW-0012">Acyltransferase</keyword>
<dbReference type="Proteomes" id="UP001245370">
    <property type="component" value="Unassembled WGS sequence"/>
</dbReference>
<organism evidence="3 5">
    <name type="scientific">Xanthobacter flavus</name>
    <dbReference type="NCBI Taxonomy" id="281"/>
    <lineage>
        <taxon>Bacteria</taxon>
        <taxon>Pseudomonadati</taxon>
        <taxon>Pseudomonadota</taxon>
        <taxon>Alphaproteobacteria</taxon>
        <taxon>Hyphomicrobiales</taxon>
        <taxon>Xanthobacteraceae</taxon>
        <taxon>Xanthobacter</taxon>
    </lineage>
</organism>
<keyword evidence="1" id="KW-0472">Membrane</keyword>
<evidence type="ECO:0000256" key="1">
    <source>
        <dbReference type="SAM" id="Phobius"/>
    </source>
</evidence>
<name>A0A9W6CMV6_XANFL</name>
<dbReference type="EMBL" id="BSDO01000004">
    <property type="protein sequence ID" value="GLI23305.1"/>
    <property type="molecule type" value="Genomic_DNA"/>
</dbReference>
<dbReference type="Proteomes" id="UP001144397">
    <property type="component" value="Unassembled WGS sequence"/>
</dbReference>
<dbReference type="InterPro" id="IPR002656">
    <property type="entry name" value="Acyl_transf_3_dom"/>
</dbReference>
<feature type="transmembrane region" description="Helical" evidence="1">
    <location>
        <begin position="65"/>
        <end position="86"/>
    </location>
</feature>
<dbReference type="AlphaFoldDB" id="A0A9W6CMV6"/>
<feature type="domain" description="Acyltransferase 3" evidence="2">
    <location>
        <begin position="22"/>
        <end position="358"/>
    </location>
</feature>
<feature type="transmembrane region" description="Helical" evidence="1">
    <location>
        <begin position="107"/>
        <end position="128"/>
    </location>
</feature>
<dbReference type="PANTHER" id="PTHR23028:SF134">
    <property type="entry name" value="PUTATIVE (AFU_ORTHOLOGUE AFUA_4G08520)-RELATED"/>
    <property type="match status" value="1"/>
</dbReference>
<evidence type="ECO:0000313" key="5">
    <source>
        <dbReference type="Proteomes" id="UP001144397"/>
    </source>
</evidence>
<dbReference type="InterPro" id="IPR050879">
    <property type="entry name" value="Acyltransferase_3"/>
</dbReference>
<dbReference type="EMBL" id="JAVDPY010000005">
    <property type="protein sequence ID" value="MDR6334674.1"/>
    <property type="molecule type" value="Genomic_DNA"/>
</dbReference>
<accession>A0A9W6CMV6</accession>
<feature type="transmembrane region" description="Helical" evidence="1">
    <location>
        <begin position="202"/>
        <end position="230"/>
    </location>
</feature>
<evidence type="ECO:0000259" key="2">
    <source>
        <dbReference type="Pfam" id="PF01757"/>
    </source>
</evidence>
<reference evidence="3" key="1">
    <citation type="submission" date="2022-12" db="EMBL/GenBank/DDBJ databases">
        <title>Reference genome sequencing for broad-spectrum identification of bacterial and archaeal isolates by mass spectrometry.</title>
        <authorList>
            <person name="Sekiguchi Y."/>
            <person name="Tourlousse D.M."/>
        </authorList>
    </citation>
    <scope>NUCLEOTIDE SEQUENCE</scope>
    <source>
        <strain evidence="3">301</strain>
    </source>
</reference>
<feature type="transmembrane region" description="Helical" evidence="1">
    <location>
        <begin position="27"/>
        <end position="45"/>
    </location>
</feature>
<sequence length="387" mass="41627">MPVSGTHLIDPPHVEPPLGRVTSLDGLRGFASCTVAIFHFFYAFTPGLFRSWGRTGFSVSDTPLAVLWNGHFSVAVFFALSGFVLAASAPRTLKEAPLLIGLRYFRLALPALAGSLIAWFWITGFPDAGKAAQALSGSSWFRWTHQPPIPPLWVAAWEGAVGVFVQKGQPLFDNPLWTMRIELTGSFLIYGGYALLRGRARVPALLACLVGLGLAGNFSLAAFCGGALLFELRGWLRPLPMWGTLLALLGLVLGATYPGHADGPGLADAILSRLGAEGWREAGALLVIIAFLTTPWLRDLFERPALQHLGALSFPLYLVHVPLIVGPAAWAFVYFSPLGVAGLALLFALTALATFLIASLFLVLVERPVLDGLHAVRKWGRARLAEA</sequence>